<keyword evidence="2" id="KW-0238">DNA-binding</keyword>
<evidence type="ECO:0000256" key="1">
    <source>
        <dbReference type="ARBA" id="ARBA00009251"/>
    </source>
</evidence>
<dbReference type="Proteomes" id="UP000252081">
    <property type="component" value="Unassembled WGS sequence"/>
</dbReference>
<dbReference type="GO" id="GO:0000977">
    <property type="term" value="F:RNA polymerase II transcription regulatory region sequence-specific DNA binding"/>
    <property type="evidence" value="ECO:0007669"/>
    <property type="project" value="InterPro"/>
</dbReference>
<evidence type="ECO:0000259" key="3">
    <source>
        <dbReference type="Pfam" id="PF20582"/>
    </source>
</evidence>
<dbReference type="InterPro" id="IPR046778">
    <property type="entry name" value="UPF0758_N"/>
</dbReference>
<reference evidence="4 5" key="1">
    <citation type="submission" date="2018-07" db="EMBL/GenBank/DDBJ databases">
        <title>A draft genome of a endophytic bacteria, a new species of Pedobacter.</title>
        <authorList>
            <person name="Zhang Z.D."/>
            <person name="Chen Z.J."/>
        </authorList>
    </citation>
    <scope>NUCLEOTIDE SEQUENCE [LARGE SCALE GENOMIC DNA]</scope>
    <source>
        <strain evidence="4 5">RS10</strain>
    </source>
</reference>
<dbReference type="PANTHER" id="PTHR30471">
    <property type="entry name" value="DNA REPAIR PROTEIN RADC"/>
    <property type="match status" value="1"/>
</dbReference>
<feature type="domain" description="UPF0758" evidence="3">
    <location>
        <begin position="98"/>
        <end position="175"/>
    </location>
</feature>
<keyword evidence="5" id="KW-1185">Reference proteome</keyword>
<name>A0A366LDT7_9SPHI</name>
<dbReference type="EMBL" id="QNQU01000001">
    <property type="protein sequence ID" value="RBQ12027.1"/>
    <property type="molecule type" value="Genomic_DNA"/>
</dbReference>
<dbReference type="InterPro" id="IPR006628">
    <property type="entry name" value="PUR-bd_fam"/>
</dbReference>
<dbReference type="Pfam" id="PF11680">
    <property type="entry name" value="DUF3276"/>
    <property type="match status" value="1"/>
</dbReference>
<dbReference type="Gene3D" id="3.10.450.700">
    <property type="match status" value="1"/>
</dbReference>
<comment type="similarity">
    <text evidence="1">Belongs to the PUR DNA-binding protein family.</text>
</comment>
<accession>A0A366LDT7</accession>
<sequence length="191" mass="21107">MDMKNSNLATENFSSGKRNYFLDFKRAVNDNHYLCITRSDEQLDGSYKRSTIVVFEQDFHFLISAMSSLFHSAIYLNQDNFRVADLVHLKSSCANKGIKSWDVHLRPREKFIALGSSQMSDAELMALLIGSGRSGVSAVDLAENVLKAVGGRLDLLAAQDHKALSRFKGIGMAKSSAILAALELGRRMCAV</sequence>
<proteinExistence type="inferred from homology"/>
<protein>
    <recommendedName>
        <fullName evidence="3">UPF0758 domain-containing protein</fullName>
    </recommendedName>
</protein>
<evidence type="ECO:0000256" key="2">
    <source>
        <dbReference type="ARBA" id="ARBA00023125"/>
    </source>
</evidence>
<dbReference type="PANTHER" id="PTHR30471:SF3">
    <property type="entry name" value="UPF0758 PROTEIN YEES-RELATED"/>
    <property type="match status" value="1"/>
</dbReference>
<evidence type="ECO:0000313" key="4">
    <source>
        <dbReference type="EMBL" id="RBQ12027.1"/>
    </source>
</evidence>
<dbReference type="InterPro" id="IPR001405">
    <property type="entry name" value="UPF0758"/>
</dbReference>
<comment type="caution">
    <text evidence="4">The sequence shown here is derived from an EMBL/GenBank/DDBJ whole genome shotgun (WGS) entry which is preliminary data.</text>
</comment>
<dbReference type="GO" id="GO:0032422">
    <property type="term" value="F:purine-rich negative regulatory element binding"/>
    <property type="evidence" value="ECO:0007669"/>
    <property type="project" value="InterPro"/>
</dbReference>
<gene>
    <name evidence="4" type="ORF">DRW42_01860</name>
</gene>
<dbReference type="Pfam" id="PF20582">
    <property type="entry name" value="UPF0758_N"/>
    <property type="match status" value="1"/>
</dbReference>
<dbReference type="AlphaFoldDB" id="A0A366LDT7"/>
<organism evidence="4 5">
    <name type="scientific">Pedobacter miscanthi</name>
    <dbReference type="NCBI Taxonomy" id="2259170"/>
    <lineage>
        <taxon>Bacteria</taxon>
        <taxon>Pseudomonadati</taxon>
        <taxon>Bacteroidota</taxon>
        <taxon>Sphingobacteriia</taxon>
        <taxon>Sphingobacteriales</taxon>
        <taxon>Sphingobacteriaceae</taxon>
        <taxon>Pedobacter</taxon>
    </lineage>
</organism>
<evidence type="ECO:0000313" key="5">
    <source>
        <dbReference type="Proteomes" id="UP000252081"/>
    </source>
</evidence>